<dbReference type="OrthoDB" id="9813965at2"/>
<dbReference type="SUPFAM" id="SSF55008">
    <property type="entry name" value="HMA, heavy metal-associated domain"/>
    <property type="match status" value="1"/>
</dbReference>
<dbReference type="PROSITE" id="PS50846">
    <property type="entry name" value="HMA_2"/>
    <property type="match status" value="1"/>
</dbReference>
<dbReference type="Proteomes" id="UP000247569">
    <property type="component" value="Unassembled WGS sequence"/>
</dbReference>
<dbReference type="PROSITE" id="PS01047">
    <property type="entry name" value="HMA_1"/>
    <property type="match status" value="1"/>
</dbReference>
<comment type="caution">
    <text evidence="3">The sequence shown here is derived from an EMBL/GenBank/DDBJ whole genome shotgun (WGS) entry which is preliminary data.</text>
</comment>
<proteinExistence type="predicted"/>
<dbReference type="RefSeq" id="WP_040729378.1">
    <property type="nucleotide sequence ID" value="NZ_QJKF01000006.1"/>
</dbReference>
<keyword evidence="4" id="KW-1185">Reference proteome</keyword>
<evidence type="ECO:0000313" key="3">
    <source>
        <dbReference type="EMBL" id="PXX63050.1"/>
    </source>
</evidence>
<evidence type="ECO:0000256" key="1">
    <source>
        <dbReference type="ARBA" id="ARBA00022723"/>
    </source>
</evidence>
<dbReference type="Gene3D" id="3.30.70.100">
    <property type="match status" value="1"/>
</dbReference>
<dbReference type="InterPro" id="IPR036163">
    <property type="entry name" value="HMA_dom_sf"/>
</dbReference>
<dbReference type="EMBL" id="QJKF01000006">
    <property type="protein sequence ID" value="PXX63050.1"/>
    <property type="molecule type" value="Genomic_DNA"/>
</dbReference>
<dbReference type="InterPro" id="IPR006121">
    <property type="entry name" value="HMA_dom"/>
</dbReference>
<feature type="domain" description="HMA" evidence="2">
    <location>
        <begin position="3"/>
        <end position="68"/>
    </location>
</feature>
<name>A0A318K2U4_9NOCA</name>
<dbReference type="InterPro" id="IPR017969">
    <property type="entry name" value="Heavy-metal-associated_CS"/>
</dbReference>
<protein>
    <submittedName>
        <fullName evidence="3">Copper chaperone CopZ</fullName>
    </submittedName>
</protein>
<dbReference type="AlphaFoldDB" id="A0A318K2U4"/>
<evidence type="ECO:0000259" key="2">
    <source>
        <dbReference type="PROSITE" id="PS50846"/>
    </source>
</evidence>
<dbReference type="GO" id="GO:0046872">
    <property type="term" value="F:metal ion binding"/>
    <property type="evidence" value="ECO:0007669"/>
    <property type="project" value="UniProtKB-KW"/>
</dbReference>
<gene>
    <name evidence="3" type="ORF">DFR70_106104</name>
</gene>
<dbReference type="Pfam" id="PF00403">
    <property type="entry name" value="HMA"/>
    <property type="match status" value="1"/>
</dbReference>
<dbReference type="CDD" id="cd00371">
    <property type="entry name" value="HMA"/>
    <property type="match status" value="1"/>
</dbReference>
<reference evidence="3 4" key="1">
    <citation type="submission" date="2018-05" db="EMBL/GenBank/DDBJ databases">
        <title>Genomic Encyclopedia of Type Strains, Phase IV (KMG-IV): sequencing the most valuable type-strain genomes for metagenomic binning, comparative biology and taxonomic classification.</title>
        <authorList>
            <person name="Goeker M."/>
        </authorList>
    </citation>
    <scope>NUCLEOTIDE SEQUENCE [LARGE SCALE GENOMIC DNA]</scope>
    <source>
        <strain evidence="3 4">DSM 44704</strain>
    </source>
</reference>
<keyword evidence="1" id="KW-0479">Metal-binding</keyword>
<sequence length="69" mass="6753">MSTAITVTVTGMTCGGCAGRVREGIGRLDGVTGVAVDLPTGRVTVDSAAPIDRATIAEAVGQAGYTVTG</sequence>
<evidence type="ECO:0000313" key="4">
    <source>
        <dbReference type="Proteomes" id="UP000247569"/>
    </source>
</evidence>
<accession>A0A318K2U4</accession>
<organism evidence="3 4">
    <name type="scientific">Nocardia tenerifensis</name>
    <dbReference type="NCBI Taxonomy" id="228006"/>
    <lineage>
        <taxon>Bacteria</taxon>
        <taxon>Bacillati</taxon>
        <taxon>Actinomycetota</taxon>
        <taxon>Actinomycetes</taxon>
        <taxon>Mycobacteriales</taxon>
        <taxon>Nocardiaceae</taxon>
        <taxon>Nocardia</taxon>
    </lineage>
</organism>